<keyword evidence="2" id="KW-0378">Hydrolase</keyword>
<proteinExistence type="predicted"/>
<dbReference type="PANTHER" id="PTHR43309">
    <property type="entry name" value="5-OXOPROLINASE SUBUNIT C"/>
    <property type="match status" value="1"/>
</dbReference>
<dbReference type="InterPro" id="IPR052708">
    <property type="entry name" value="PxpC"/>
</dbReference>
<comment type="caution">
    <text evidence="5">The sequence shown here is derived from an EMBL/GenBank/DDBJ whole genome shotgun (WGS) entry which is preliminary data.</text>
</comment>
<organism evidence="5 6">
    <name type="scientific">Paenibacillus marchantiophytorum</name>
    <dbReference type="NCBI Taxonomy" id="1619310"/>
    <lineage>
        <taxon>Bacteria</taxon>
        <taxon>Bacillati</taxon>
        <taxon>Bacillota</taxon>
        <taxon>Bacilli</taxon>
        <taxon>Bacillales</taxon>
        <taxon>Paenibacillaceae</taxon>
        <taxon>Paenibacillus</taxon>
    </lineage>
</organism>
<protein>
    <submittedName>
        <fullName evidence="5">KipI antagonist</fullName>
    </submittedName>
</protein>
<dbReference type="Proteomes" id="UP000615455">
    <property type="component" value="Unassembled WGS sequence"/>
</dbReference>
<feature type="domain" description="Carboxyltransferase" evidence="4">
    <location>
        <begin position="24"/>
        <end position="310"/>
    </location>
</feature>
<evidence type="ECO:0000256" key="2">
    <source>
        <dbReference type="ARBA" id="ARBA00022801"/>
    </source>
</evidence>
<keyword evidence="3" id="KW-0067">ATP-binding</keyword>
<dbReference type="SMART" id="SM00797">
    <property type="entry name" value="AHS2"/>
    <property type="match status" value="1"/>
</dbReference>
<dbReference type="RefSeq" id="WP_189012705.1">
    <property type="nucleotide sequence ID" value="NZ_BMHE01000013.1"/>
</dbReference>
<sequence>MGFEVSKPGLLSTLQDEGRFGFRKYGVIASGPMDSFAHRTANILVGNKADACTLEMTLSGPILTAQKDMVIAICGADMEAEIDGTPMPLWRPFNIYQRERLTIDYARQGCRAYLAVSGGFEGRSVLGSQSTYLRAGLGGYEGRGLQVGDQLNVGEGEMKRFARNQPAGAVSTLIRPPYEENPTVRVTWGKEATYFTENSRWQFAAQGFMVTPQSDRMGYRLKGDQLRMTNDVSHEMISEAVVQGTIQVPAGGQPILLMADCQTTGGYPRIAHVITADLPLVAQVKPGGTIRFEVVSHREAQEQLLLQAMDLRLLEAGMQAWYQDHESRR</sequence>
<dbReference type="EMBL" id="BMHE01000013">
    <property type="protein sequence ID" value="GFZ82432.1"/>
    <property type="molecule type" value="Genomic_DNA"/>
</dbReference>
<evidence type="ECO:0000259" key="4">
    <source>
        <dbReference type="SMART" id="SM00797"/>
    </source>
</evidence>
<dbReference type="SUPFAM" id="SSF50891">
    <property type="entry name" value="Cyclophilin-like"/>
    <property type="match status" value="1"/>
</dbReference>
<evidence type="ECO:0000313" key="5">
    <source>
        <dbReference type="EMBL" id="GFZ82432.1"/>
    </source>
</evidence>
<keyword evidence="1" id="KW-0547">Nucleotide-binding</keyword>
<evidence type="ECO:0000256" key="3">
    <source>
        <dbReference type="ARBA" id="ARBA00022840"/>
    </source>
</evidence>
<dbReference type="PANTHER" id="PTHR43309:SF5">
    <property type="entry name" value="5-OXOPROLINASE SUBUNIT C"/>
    <property type="match status" value="1"/>
</dbReference>
<gene>
    <name evidence="5" type="primary">kipA</name>
    <name evidence="5" type="ORF">GCM10008018_30470</name>
</gene>
<name>A0ABQ1EQD2_9BACL</name>
<dbReference type="InterPro" id="IPR003778">
    <property type="entry name" value="CT_A_B"/>
</dbReference>
<dbReference type="Pfam" id="PF02626">
    <property type="entry name" value="CT_A_B"/>
    <property type="match status" value="1"/>
</dbReference>
<dbReference type="Gene3D" id="2.40.100.10">
    <property type="entry name" value="Cyclophilin-like"/>
    <property type="match status" value="1"/>
</dbReference>
<evidence type="ECO:0000256" key="1">
    <source>
        <dbReference type="ARBA" id="ARBA00022741"/>
    </source>
</evidence>
<evidence type="ECO:0000313" key="6">
    <source>
        <dbReference type="Proteomes" id="UP000615455"/>
    </source>
</evidence>
<dbReference type="NCBIfam" id="TIGR00724">
    <property type="entry name" value="urea_amlyse_rel"/>
    <property type="match status" value="1"/>
</dbReference>
<accession>A0ABQ1EQD2</accession>
<dbReference type="InterPro" id="IPR029000">
    <property type="entry name" value="Cyclophilin-like_dom_sf"/>
</dbReference>
<reference evidence="6" key="1">
    <citation type="journal article" date="2019" name="Int. J. Syst. Evol. Microbiol.">
        <title>The Global Catalogue of Microorganisms (GCM) 10K type strain sequencing project: providing services to taxonomists for standard genome sequencing and annotation.</title>
        <authorList>
            <consortium name="The Broad Institute Genomics Platform"/>
            <consortium name="The Broad Institute Genome Sequencing Center for Infectious Disease"/>
            <person name="Wu L."/>
            <person name="Ma J."/>
        </authorList>
    </citation>
    <scope>NUCLEOTIDE SEQUENCE [LARGE SCALE GENOMIC DNA]</scope>
    <source>
        <strain evidence="6">CGMCC 1.15043</strain>
    </source>
</reference>
<keyword evidence="6" id="KW-1185">Reference proteome</keyword>